<evidence type="ECO:0000256" key="4">
    <source>
        <dbReference type="ARBA" id="ARBA00023139"/>
    </source>
</evidence>
<dbReference type="RefSeq" id="WP_136372881.1">
    <property type="nucleotide sequence ID" value="NZ_SSOB01000045.1"/>
</dbReference>
<evidence type="ECO:0000313" key="8">
    <source>
        <dbReference type="Proteomes" id="UP000310636"/>
    </source>
</evidence>
<dbReference type="EMBL" id="SSOB01000045">
    <property type="protein sequence ID" value="THF74069.1"/>
    <property type="molecule type" value="Genomic_DNA"/>
</dbReference>
<feature type="chain" id="PRO_5038381695" evidence="6">
    <location>
        <begin position="29"/>
        <end position="561"/>
    </location>
</feature>
<keyword evidence="3" id="KW-0472">Membrane</keyword>
<dbReference type="AlphaFoldDB" id="A0A4S4BK10"/>
<dbReference type="CDD" id="cd13580">
    <property type="entry name" value="PBP2_AlgQ_like_1"/>
    <property type="match status" value="1"/>
</dbReference>
<dbReference type="OrthoDB" id="9787283at2"/>
<dbReference type="Gene3D" id="3.40.190.10">
    <property type="entry name" value="Periplasmic binding protein-like II"/>
    <property type="match status" value="2"/>
</dbReference>
<dbReference type="PROSITE" id="PS51257">
    <property type="entry name" value="PROKAR_LIPOPROTEIN"/>
    <property type="match status" value="1"/>
</dbReference>
<keyword evidence="5" id="KW-0449">Lipoprotein</keyword>
<evidence type="ECO:0000313" key="7">
    <source>
        <dbReference type="EMBL" id="THF74069.1"/>
    </source>
</evidence>
<sequence>MNKVIRAAKPAGSALAIVLLLTSCFGGGSPSASEPTESSSDNLYQEPGLSRYPSTIELSFVRQTSDDLEGMLRQLPGETLLDNRWSRLYENVLGVKIAYDWTAKGELYNQKLGVAIASGTIPDVIKVNAQQLRQLSNAGMIEDLTTVYDRFATAFTKQTLGEEGNGPFEAATLDGKLMALPDTSSSIERANFLWIRTDWLETLGLEPPRTIADVLAISKAFADEDPDRNGQDDTYGLAATSYLFDPVAGVHGFMAGYGAYPKLWLPDESGKLVFGGIQPEVKTALLQLQELYRDGQIDPEFGIKDGAKVRDDTAAGKYGLLYGEQWSSFWVQASVEKNAKAKWQAFPIVSETDELPMVPLSFSTDKFYAVKKGYEHPEAIVKLINLHLEKNWGETADYETYYSTPQPVWGLSPVAPYPAKKNLEAYRQLAQARSTGDESGLKAEARAILQNIETYRSGGSRKMDGWGWDRTYGADGAFAILDEYEKNGQLLYESFVGGPTPTMIEKKTILDNLLNDTYINIILGRPIEEFDRFVDEWRRLGGDLITAEVNEWYAERGGLTP</sequence>
<evidence type="ECO:0000256" key="6">
    <source>
        <dbReference type="SAM" id="SignalP"/>
    </source>
</evidence>
<proteinExistence type="predicted"/>
<keyword evidence="2 6" id="KW-0732">Signal</keyword>
<organism evidence="7 8">
    <name type="scientific">Cohnella fermenti</name>
    <dbReference type="NCBI Taxonomy" id="2565925"/>
    <lineage>
        <taxon>Bacteria</taxon>
        <taxon>Bacillati</taxon>
        <taxon>Bacillota</taxon>
        <taxon>Bacilli</taxon>
        <taxon>Bacillales</taxon>
        <taxon>Paenibacillaceae</taxon>
        <taxon>Cohnella</taxon>
    </lineage>
</organism>
<evidence type="ECO:0000256" key="5">
    <source>
        <dbReference type="ARBA" id="ARBA00023288"/>
    </source>
</evidence>
<name>A0A4S4BK10_9BACL</name>
<accession>A0A4S4BK10</accession>
<evidence type="ECO:0000256" key="3">
    <source>
        <dbReference type="ARBA" id="ARBA00023136"/>
    </source>
</evidence>
<evidence type="ECO:0000256" key="1">
    <source>
        <dbReference type="ARBA" id="ARBA00022475"/>
    </source>
</evidence>
<dbReference type="PANTHER" id="PTHR43649:SF33">
    <property type="entry name" value="POLYGALACTURONAN_RHAMNOGALACTURONAN-BINDING PROTEIN YTCQ"/>
    <property type="match status" value="1"/>
</dbReference>
<dbReference type="PANTHER" id="PTHR43649">
    <property type="entry name" value="ARABINOSE-BINDING PROTEIN-RELATED"/>
    <property type="match status" value="1"/>
</dbReference>
<evidence type="ECO:0000256" key="2">
    <source>
        <dbReference type="ARBA" id="ARBA00022729"/>
    </source>
</evidence>
<dbReference type="InterPro" id="IPR006059">
    <property type="entry name" value="SBP"/>
</dbReference>
<dbReference type="SUPFAM" id="SSF53850">
    <property type="entry name" value="Periplasmic binding protein-like II"/>
    <property type="match status" value="1"/>
</dbReference>
<feature type="signal peptide" evidence="6">
    <location>
        <begin position="1"/>
        <end position="28"/>
    </location>
</feature>
<reference evidence="7 8" key="1">
    <citation type="submission" date="2019-04" db="EMBL/GenBank/DDBJ databases">
        <title>Cohnella sp. nov. isolated from preserved vegetables.</title>
        <authorList>
            <person name="Lin S.-Y."/>
            <person name="Hung M.-H."/>
            <person name="Young C.-C."/>
        </authorList>
    </citation>
    <scope>NUCLEOTIDE SEQUENCE [LARGE SCALE GENOMIC DNA]</scope>
    <source>
        <strain evidence="7 8">CC-MHH1044</strain>
    </source>
</reference>
<dbReference type="InterPro" id="IPR050490">
    <property type="entry name" value="Bact_solute-bd_prot1"/>
</dbReference>
<keyword evidence="4" id="KW-0564">Palmitate</keyword>
<keyword evidence="1" id="KW-1003">Cell membrane</keyword>
<protein>
    <submittedName>
        <fullName evidence="7">Extracellular solute-binding protein</fullName>
    </submittedName>
</protein>
<gene>
    <name evidence="7" type="ORF">E6C55_26630</name>
</gene>
<keyword evidence="8" id="KW-1185">Reference proteome</keyword>
<dbReference type="Pfam" id="PF01547">
    <property type="entry name" value="SBP_bac_1"/>
    <property type="match status" value="1"/>
</dbReference>
<comment type="caution">
    <text evidence="7">The sequence shown here is derived from an EMBL/GenBank/DDBJ whole genome shotgun (WGS) entry which is preliminary data.</text>
</comment>
<dbReference type="Proteomes" id="UP000310636">
    <property type="component" value="Unassembled WGS sequence"/>
</dbReference>